<evidence type="ECO:0000313" key="1">
    <source>
        <dbReference type="EMBL" id="QJD49626.1"/>
    </source>
</evidence>
<proteinExistence type="predicted"/>
<evidence type="ECO:0000313" key="2">
    <source>
        <dbReference type="Proteomes" id="UP000501526"/>
    </source>
</evidence>
<dbReference type="Proteomes" id="UP000501526">
    <property type="component" value="Segment"/>
</dbReference>
<organism evidence="1 2">
    <name type="scientific">Gordonia phage Secretariat</name>
    <dbReference type="NCBI Taxonomy" id="2725616"/>
    <lineage>
        <taxon>Viruses</taxon>
        <taxon>Duplodnaviria</taxon>
        <taxon>Heunggongvirae</taxon>
        <taxon>Uroviricota</taxon>
        <taxon>Caudoviricetes</taxon>
        <taxon>Deejayvirinae</taxon>
        <taxon>Secretariatvirus</taxon>
        <taxon>Secretariatvirus secretariat</taxon>
    </lineage>
</organism>
<dbReference type="RefSeq" id="YP_009859459.1">
    <property type="nucleotide sequence ID" value="NC_048876.1"/>
</dbReference>
<protein>
    <submittedName>
        <fullName evidence="1">Uncharacterized protein</fullName>
    </submittedName>
</protein>
<sequence>MHEEAVEKGIDEPVHEDIVVRSRMSECTISDCPNGCKYYHDSKTGYVALGHNPSYGCKITKSDIQAKEKVSAQSV</sequence>
<gene>
    <name evidence="1" type="primary">49</name>
    <name evidence="1" type="ORF">SEA_SECRETARIAT_49</name>
</gene>
<name>A0A6M3SUT6_9CAUD</name>
<keyword evidence="2" id="KW-1185">Reference proteome</keyword>
<reference evidence="1 2" key="1">
    <citation type="submission" date="2020-04" db="EMBL/GenBank/DDBJ databases">
        <authorList>
            <person name="Chase M.A."/>
            <person name="Coleman C.N."/>
            <person name="Cunha M.O."/>
            <person name="Daffner M."/>
            <person name="Deam C.J."/>
            <person name="Deloso L.J."/>
            <person name="Desomma A.M."/>
            <person name="Gallardo J."/>
            <person name="Horne M.E."/>
            <person name="Kanahan O.P."/>
            <person name="Lam V."/>
            <person name="Morgan R.T."/>
            <person name="Mustor E.M."/>
            <person name="Ricardo-Iglesias M."/>
            <person name="Sartorio C.J."/>
            <person name="Sciacchitano A.R."/>
            <person name="Tvenstrup A.W."/>
            <person name="Wood A.R."/>
            <person name="Pollenz R.S."/>
            <person name="Garlena R.A."/>
            <person name="Russell D.A."/>
            <person name="Pope W.H."/>
            <person name="Jacobs-Sera D."/>
            <person name="Hatfull G.F."/>
        </authorList>
    </citation>
    <scope>NUCLEOTIDE SEQUENCE [LARGE SCALE GENOMIC DNA]</scope>
</reference>
<dbReference type="EMBL" id="MT310850">
    <property type="protein sequence ID" value="QJD49626.1"/>
    <property type="molecule type" value="Genomic_DNA"/>
</dbReference>
<accession>A0A6M3SUT6</accession>
<dbReference type="GeneID" id="55630559"/>
<dbReference type="KEGG" id="vg:55630559"/>